<organism evidence="6 7">
    <name type="scientific">Solirubrobacter pauli</name>
    <dbReference type="NCBI Taxonomy" id="166793"/>
    <lineage>
        <taxon>Bacteria</taxon>
        <taxon>Bacillati</taxon>
        <taxon>Actinomycetota</taxon>
        <taxon>Thermoleophilia</taxon>
        <taxon>Solirubrobacterales</taxon>
        <taxon>Solirubrobacteraceae</taxon>
        <taxon>Solirubrobacter</taxon>
    </lineage>
</organism>
<dbReference type="GO" id="GO:0008984">
    <property type="term" value="F:protein-glutamate methylesterase activity"/>
    <property type="evidence" value="ECO:0007669"/>
    <property type="project" value="UniProtKB-EC"/>
</dbReference>
<sequence>MEPSLPRRVIGVAASAGGVEALRRLVTELPADLDAALCVVLHIPPTGRSLLAPILDRDSALTAVLAEDGAPLRAGMIYVAPADHHLLVRNDRLELSRGPKENNVRPAADPLLRSLARSWGSCAVAVVLSGALDDGAAGAAVVANAGGAVLVQDPEDALAPGMPSAALSATTEAEVRPLAQLAAAVERVVASAIPPLREEDTVTTEPGPAKSVDGPMHLDGPPTGFMCPECRGPVWEHQEGHVLRYRCRVGHAYSEEAMVDSQNNTVESALWAALEVLEERAALLTRIAVRPGTHDRTRARFERGAREAAARAENIRRVLVADEASVA</sequence>
<dbReference type="GO" id="GO:0006935">
    <property type="term" value="P:chemotaxis"/>
    <property type="evidence" value="ECO:0007669"/>
    <property type="project" value="UniProtKB-UniRule"/>
</dbReference>
<dbReference type="SUPFAM" id="SSF52738">
    <property type="entry name" value="Methylesterase CheB, C-terminal domain"/>
    <property type="match status" value="1"/>
</dbReference>
<proteinExistence type="predicted"/>
<accession>A0A660LI17</accession>
<evidence type="ECO:0000313" key="6">
    <source>
        <dbReference type="EMBL" id="RKQ93925.1"/>
    </source>
</evidence>
<comment type="catalytic activity">
    <reaction evidence="3">
        <text>[protein]-L-glutamate 5-O-methyl ester + H2O = L-glutamyl-[protein] + methanol + H(+)</text>
        <dbReference type="Rhea" id="RHEA:23236"/>
        <dbReference type="Rhea" id="RHEA-COMP:10208"/>
        <dbReference type="Rhea" id="RHEA-COMP:10311"/>
        <dbReference type="ChEBI" id="CHEBI:15377"/>
        <dbReference type="ChEBI" id="CHEBI:15378"/>
        <dbReference type="ChEBI" id="CHEBI:17790"/>
        <dbReference type="ChEBI" id="CHEBI:29973"/>
        <dbReference type="ChEBI" id="CHEBI:82795"/>
        <dbReference type="EC" id="3.1.1.61"/>
    </reaction>
</comment>
<feature type="domain" description="CheB-type methylesterase" evidence="5">
    <location>
        <begin position="3"/>
        <end position="192"/>
    </location>
</feature>
<feature type="active site" evidence="4">
    <location>
        <position position="15"/>
    </location>
</feature>
<dbReference type="Pfam" id="PF01339">
    <property type="entry name" value="CheB_methylest"/>
    <property type="match status" value="1"/>
</dbReference>
<dbReference type="AlphaFoldDB" id="A0A660LI17"/>
<dbReference type="GO" id="GO:0000156">
    <property type="term" value="F:phosphorelay response regulator activity"/>
    <property type="evidence" value="ECO:0007669"/>
    <property type="project" value="InterPro"/>
</dbReference>
<dbReference type="InterPro" id="IPR011247">
    <property type="entry name" value="Chemotax_prot-Glu_Me-esterase"/>
</dbReference>
<evidence type="ECO:0000313" key="7">
    <source>
        <dbReference type="Proteomes" id="UP000278962"/>
    </source>
</evidence>
<dbReference type="GO" id="GO:0005737">
    <property type="term" value="C:cytoplasm"/>
    <property type="evidence" value="ECO:0007669"/>
    <property type="project" value="InterPro"/>
</dbReference>
<name>A0A660LI17_9ACTN</name>
<evidence type="ECO:0000256" key="4">
    <source>
        <dbReference type="PROSITE-ProRule" id="PRU00050"/>
    </source>
</evidence>
<dbReference type="EC" id="3.1.1.61" evidence="2"/>
<gene>
    <name evidence="6" type="ORF">C8N24_3800</name>
</gene>
<evidence type="ECO:0000256" key="2">
    <source>
        <dbReference type="ARBA" id="ARBA00039140"/>
    </source>
</evidence>
<dbReference type="CDD" id="cd16433">
    <property type="entry name" value="CheB"/>
    <property type="match status" value="1"/>
</dbReference>
<evidence type="ECO:0000256" key="1">
    <source>
        <dbReference type="ARBA" id="ARBA00022801"/>
    </source>
</evidence>
<dbReference type="PANTHER" id="PTHR42872">
    <property type="entry name" value="PROTEIN-GLUTAMATE METHYLESTERASE/PROTEIN-GLUTAMINE GLUTAMINASE"/>
    <property type="match status" value="1"/>
</dbReference>
<dbReference type="PANTHER" id="PTHR42872:SF6">
    <property type="entry name" value="PROTEIN-GLUTAMATE METHYLESTERASE_PROTEIN-GLUTAMINE GLUTAMINASE"/>
    <property type="match status" value="1"/>
</dbReference>
<feature type="active site" evidence="4">
    <location>
        <position position="134"/>
    </location>
</feature>
<dbReference type="InterPro" id="IPR000673">
    <property type="entry name" value="Sig_transdc_resp-reg_Me-estase"/>
</dbReference>
<dbReference type="PROSITE" id="PS50122">
    <property type="entry name" value="CHEB"/>
    <property type="match status" value="1"/>
</dbReference>
<dbReference type="InterPro" id="IPR035909">
    <property type="entry name" value="CheB_C"/>
</dbReference>
<comment type="caution">
    <text evidence="6">The sequence shown here is derived from an EMBL/GenBank/DDBJ whole genome shotgun (WGS) entry which is preliminary data.</text>
</comment>
<protein>
    <recommendedName>
        <fullName evidence="2">protein-glutamate methylesterase</fullName>
        <ecNumber evidence="2">3.1.1.61</ecNumber>
    </recommendedName>
</protein>
<dbReference type="EMBL" id="RBIL01000001">
    <property type="protein sequence ID" value="RKQ93925.1"/>
    <property type="molecule type" value="Genomic_DNA"/>
</dbReference>
<dbReference type="Proteomes" id="UP000278962">
    <property type="component" value="Unassembled WGS sequence"/>
</dbReference>
<keyword evidence="1 4" id="KW-0378">Hydrolase</keyword>
<dbReference type="PIRSF" id="PIRSF036461">
    <property type="entry name" value="Chmtx_methlestr"/>
    <property type="match status" value="1"/>
</dbReference>
<evidence type="ECO:0000259" key="5">
    <source>
        <dbReference type="PROSITE" id="PS50122"/>
    </source>
</evidence>
<reference evidence="6 7" key="1">
    <citation type="submission" date="2018-10" db="EMBL/GenBank/DDBJ databases">
        <title>Genomic Encyclopedia of Archaeal and Bacterial Type Strains, Phase II (KMG-II): from individual species to whole genera.</title>
        <authorList>
            <person name="Goeker M."/>
        </authorList>
    </citation>
    <scope>NUCLEOTIDE SEQUENCE [LARGE SCALE GENOMIC DNA]</scope>
    <source>
        <strain evidence="6 7">DSM 14954</strain>
    </source>
</reference>
<evidence type="ECO:0000256" key="3">
    <source>
        <dbReference type="ARBA" id="ARBA00048267"/>
    </source>
</evidence>
<keyword evidence="7" id="KW-1185">Reference proteome</keyword>
<feature type="active site" evidence="4">
    <location>
        <position position="42"/>
    </location>
</feature>
<dbReference type="Gene3D" id="3.40.50.180">
    <property type="entry name" value="Methylesterase CheB, C-terminal domain"/>
    <property type="match status" value="1"/>
</dbReference>
<dbReference type="RefSeq" id="WP_170179198.1">
    <property type="nucleotide sequence ID" value="NZ_RBIL01000001.1"/>
</dbReference>
<keyword evidence="4" id="KW-0145">Chemotaxis</keyword>